<proteinExistence type="inferred from homology"/>
<gene>
    <name evidence="7" type="ORF">NONO_c39070</name>
</gene>
<comment type="similarity">
    <text evidence="1">Belongs to the LysR transcriptional regulatory family.</text>
</comment>
<evidence type="ECO:0000256" key="5">
    <source>
        <dbReference type="ARBA" id="ARBA00023163"/>
    </source>
</evidence>
<feature type="domain" description="HTH lysR-type" evidence="6">
    <location>
        <begin position="1"/>
        <end position="60"/>
    </location>
</feature>
<dbReference type="CDD" id="cd05466">
    <property type="entry name" value="PBP2_LTTR_substrate"/>
    <property type="match status" value="1"/>
</dbReference>
<evidence type="ECO:0000256" key="1">
    <source>
        <dbReference type="ARBA" id="ARBA00009437"/>
    </source>
</evidence>
<dbReference type="Proteomes" id="UP000019150">
    <property type="component" value="Chromosome"/>
</dbReference>
<dbReference type="KEGG" id="nno:NONO_c39070"/>
<dbReference type="Pfam" id="PF00126">
    <property type="entry name" value="HTH_1"/>
    <property type="match status" value="1"/>
</dbReference>
<evidence type="ECO:0000259" key="6">
    <source>
        <dbReference type="PROSITE" id="PS50931"/>
    </source>
</evidence>
<dbReference type="eggNOG" id="COG0583">
    <property type="taxonomic scope" value="Bacteria"/>
</dbReference>
<dbReference type="STRING" id="1415166.NONO_c39070"/>
<dbReference type="Gene3D" id="3.40.190.10">
    <property type="entry name" value="Periplasmic binding protein-like II"/>
    <property type="match status" value="2"/>
</dbReference>
<dbReference type="GO" id="GO:0032993">
    <property type="term" value="C:protein-DNA complex"/>
    <property type="evidence" value="ECO:0007669"/>
    <property type="project" value="TreeGrafter"/>
</dbReference>
<dbReference type="GO" id="GO:0003700">
    <property type="term" value="F:DNA-binding transcription factor activity"/>
    <property type="evidence" value="ECO:0007669"/>
    <property type="project" value="InterPro"/>
</dbReference>
<dbReference type="Pfam" id="PF03466">
    <property type="entry name" value="LysR_substrate"/>
    <property type="match status" value="1"/>
</dbReference>
<protein>
    <submittedName>
        <fullName evidence="7">Putative transcriptional regulator, LysR family</fullName>
    </submittedName>
</protein>
<dbReference type="Gene3D" id="1.10.10.10">
    <property type="entry name" value="Winged helix-like DNA-binding domain superfamily/Winged helix DNA-binding domain"/>
    <property type="match status" value="1"/>
</dbReference>
<dbReference type="RefSeq" id="WP_025350115.1">
    <property type="nucleotide sequence ID" value="NZ_CP006850.1"/>
</dbReference>
<dbReference type="EMBL" id="CP006850">
    <property type="protein sequence ID" value="AHH18691.1"/>
    <property type="molecule type" value="Genomic_DNA"/>
</dbReference>
<dbReference type="SUPFAM" id="SSF53850">
    <property type="entry name" value="Periplasmic binding protein-like II"/>
    <property type="match status" value="1"/>
</dbReference>
<dbReference type="FunFam" id="1.10.10.10:FF:000001">
    <property type="entry name" value="LysR family transcriptional regulator"/>
    <property type="match status" value="1"/>
</dbReference>
<dbReference type="PROSITE" id="PS50931">
    <property type="entry name" value="HTH_LYSR"/>
    <property type="match status" value="1"/>
</dbReference>
<dbReference type="SUPFAM" id="SSF46785">
    <property type="entry name" value="Winged helix' DNA-binding domain"/>
    <property type="match status" value="1"/>
</dbReference>
<evidence type="ECO:0000256" key="3">
    <source>
        <dbReference type="ARBA" id="ARBA00023125"/>
    </source>
</evidence>
<organism evidence="7 8">
    <name type="scientific">Nocardia nova SH22a</name>
    <dbReference type="NCBI Taxonomy" id="1415166"/>
    <lineage>
        <taxon>Bacteria</taxon>
        <taxon>Bacillati</taxon>
        <taxon>Actinomycetota</taxon>
        <taxon>Actinomycetes</taxon>
        <taxon>Mycobacteriales</taxon>
        <taxon>Nocardiaceae</taxon>
        <taxon>Nocardia</taxon>
    </lineage>
</organism>
<evidence type="ECO:0000313" key="8">
    <source>
        <dbReference type="Proteomes" id="UP000019150"/>
    </source>
</evidence>
<dbReference type="InterPro" id="IPR036388">
    <property type="entry name" value="WH-like_DNA-bd_sf"/>
</dbReference>
<keyword evidence="2" id="KW-0805">Transcription regulation</keyword>
<dbReference type="AlphaFoldDB" id="W5TN64"/>
<accession>W5TN64</accession>
<dbReference type="PANTHER" id="PTHR30346">
    <property type="entry name" value="TRANSCRIPTIONAL DUAL REGULATOR HCAR-RELATED"/>
    <property type="match status" value="1"/>
</dbReference>
<keyword evidence="4" id="KW-0010">Activator</keyword>
<dbReference type="PANTHER" id="PTHR30346:SF0">
    <property type="entry name" value="HCA OPERON TRANSCRIPTIONAL ACTIVATOR HCAR"/>
    <property type="match status" value="1"/>
</dbReference>
<evidence type="ECO:0000313" key="7">
    <source>
        <dbReference type="EMBL" id="AHH18691.1"/>
    </source>
</evidence>
<sequence length="306" mass="33409">MDLDIGAARAFVHTADLLHFNEAAAELGISQQALSKRISKLETLLGVALFERTTRTVRLTGAGRRFLLPARQAVEAADAAVGALDDEFTPIRVDVLAVPLASTLMVDQLAKAEPGLIFERSARRGSAAAILALLRDEIDIAFGRVHGTPEAGIAHCLVRSEPLIVLVPHDHVLAGHSSIRPAELAPFGVWTQAPTIATEWSGFASAFARHFDCRLEFAHVDDVDADYIVRRCVTSGPAFLTATDVANPRDSRLHSIDLVDPIPAYPWSVIWRSDKSDKRIRVAVRTLRMLSDSRGWCPTDATSRWP</sequence>
<dbReference type="InterPro" id="IPR036390">
    <property type="entry name" value="WH_DNA-bd_sf"/>
</dbReference>
<name>W5TN64_9NOCA</name>
<keyword evidence="3" id="KW-0238">DNA-binding</keyword>
<keyword evidence="8" id="KW-1185">Reference proteome</keyword>
<dbReference type="GO" id="GO:0003677">
    <property type="term" value="F:DNA binding"/>
    <property type="evidence" value="ECO:0007669"/>
    <property type="project" value="UniProtKB-KW"/>
</dbReference>
<evidence type="ECO:0000256" key="2">
    <source>
        <dbReference type="ARBA" id="ARBA00023015"/>
    </source>
</evidence>
<dbReference type="PRINTS" id="PR00039">
    <property type="entry name" value="HTHLYSR"/>
</dbReference>
<dbReference type="InterPro" id="IPR000847">
    <property type="entry name" value="LysR_HTH_N"/>
</dbReference>
<keyword evidence="5" id="KW-0804">Transcription</keyword>
<evidence type="ECO:0000256" key="4">
    <source>
        <dbReference type="ARBA" id="ARBA00023159"/>
    </source>
</evidence>
<dbReference type="InterPro" id="IPR005119">
    <property type="entry name" value="LysR_subst-bd"/>
</dbReference>
<dbReference type="HOGENOM" id="CLU_039613_6_4_11"/>
<dbReference type="PATRIC" id="fig|1415166.3.peg.4008"/>
<reference evidence="7 8" key="1">
    <citation type="journal article" date="2014" name="Appl. Environ. Microbiol.">
        <title>Insights into the Microbial Degradation of Rubber and Gutta-Percha by Analysis of the Complete Genome of Nocardia nova SH22a.</title>
        <authorList>
            <person name="Luo Q."/>
            <person name="Hiessl S."/>
            <person name="Poehlein A."/>
            <person name="Daniel R."/>
            <person name="Steinbuchel A."/>
        </authorList>
    </citation>
    <scope>NUCLEOTIDE SEQUENCE [LARGE SCALE GENOMIC DNA]</scope>
    <source>
        <strain evidence="7">SH22a</strain>
    </source>
</reference>
<dbReference type="OrthoDB" id="3176554at2"/>